<name>A0A1S2L0Q3_9BACI</name>
<reference evidence="7 17" key="2">
    <citation type="journal article" date="2017" name="Genome Announc.">
        <title>Draft Genome Sequences of Four Alkaliphilic Bacteria Belonging to the Anaerobacillus Genus.</title>
        <authorList>
            <person name="Bassil N.M."/>
            <person name="Lloyd J.R."/>
        </authorList>
    </citation>
    <scope>NUCLEOTIDE SEQUENCE [LARGE SCALE GENOMIC DNA]</scope>
    <source>
        <strain evidence="7 17">NB2006</strain>
    </source>
</reference>
<dbReference type="NCBIfam" id="NF033551">
    <property type="entry name" value="transpos_IS1182"/>
    <property type="match status" value="1"/>
</dbReference>
<dbReference type="KEGG" id="aia:AWH56_006540"/>
<evidence type="ECO:0000313" key="6">
    <source>
        <dbReference type="EMBL" id="OIJ23540.1"/>
    </source>
</evidence>
<evidence type="ECO:0000313" key="7">
    <source>
        <dbReference type="EMBL" id="QOY34191.1"/>
    </source>
</evidence>
<dbReference type="InterPro" id="IPR008490">
    <property type="entry name" value="Transposase_InsH_N"/>
</dbReference>
<dbReference type="KEGG" id="aia:AWH56_009205"/>
<dbReference type="EMBL" id="CP063356">
    <property type="protein sequence ID" value="QOY37284.1"/>
    <property type="molecule type" value="Genomic_DNA"/>
</dbReference>
<dbReference type="KEGG" id="aia:AWH56_010150"/>
<dbReference type="KEGG" id="aia:AWH56_015800"/>
<evidence type="ECO:0000313" key="4">
    <source>
        <dbReference type="EMBL" id="OIJ19156.1"/>
    </source>
</evidence>
<dbReference type="Pfam" id="PF05598">
    <property type="entry name" value="DUF772"/>
    <property type="match status" value="1"/>
</dbReference>
<evidence type="ECO:0000313" key="13">
    <source>
        <dbReference type="EMBL" id="QOY36473.1"/>
    </source>
</evidence>
<protein>
    <submittedName>
        <fullName evidence="3">IS1182 family transposase</fullName>
    </submittedName>
</protein>
<sequence length="486" mass="55970">MLPKKELMLSSYSELYDILIPENHFLRKFNNLVDFEFIYDELKDMYNEAFGATAKCPIMMFKLLLLKVMYPMSDRDLIERATFDMSFKYFLDVAPEDKMVHPTSLTKFRKLRLQDESLLNLLIKKTVEIALKEGLIKSNQIIADSTHTNSMFNSKSPIEILIEQSKQLRKSVYKQDDTYKDKMPTKPSTSELVDHINYCNQLVDIIKKDEQLYVKEDVRLKAHLLEEIVNDDIEHLNSTVEKDAKVGHKSSDTSFFGYKTHIAMVPERIVTSAVVTTGEQNDGKQAKELIEKSIENGIEVKAFIGDGAYSEKDMIEYTKEKEIKLVSKLSKTVSEGTKRATGEFDYNKDAGRYVCTAGHMAIKKALHGKKKHATEGTVLRETHYFDIEKCKVCPLREGCYKEGSASKTYTVTLKKDKFHEEHQLYQETEEFKELAKNRYMIEAKNAELKNRHGFKKSHSHGLLGMHIQSATTIFVVNMKRIITLMG</sequence>
<dbReference type="OrthoDB" id="9789070at2"/>
<dbReference type="EMBL" id="CP063356">
    <property type="protein sequence ID" value="QOY35097.1"/>
    <property type="molecule type" value="Genomic_DNA"/>
</dbReference>
<dbReference type="Proteomes" id="UP000180175">
    <property type="component" value="Chromosome"/>
</dbReference>
<dbReference type="EMBL" id="CP063356">
    <property type="protein sequence ID" value="QOY36097.1"/>
    <property type="molecule type" value="Genomic_DNA"/>
</dbReference>
<dbReference type="Pfam" id="PF01609">
    <property type="entry name" value="DDE_Tnp_1"/>
    <property type="match status" value="1"/>
</dbReference>
<dbReference type="EMBL" id="LQXD01000082">
    <property type="protein sequence ID" value="OIJ19156.1"/>
    <property type="molecule type" value="Genomic_DNA"/>
</dbReference>
<reference evidence="7 17" key="3">
    <citation type="journal article" date="2019" name="Int. J. Syst. Evol. Microbiol.">
        <title>Anaerobacillus isosaccharinicus sp. nov., an alkaliphilic bacterium which degrades isosaccharinic acid.</title>
        <authorList>
            <person name="Bassil N.M."/>
            <person name="Lloyd J.R."/>
        </authorList>
    </citation>
    <scope>NUCLEOTIDE SEQUENCE [LARGE SCALE GENOMIC DNA]</scope>
    <source>
        <strain evidence="7 17">NB2006</strain>
    </source>
</reference>
<dbReference type="InterPro" id="IPR002559">
    <property type="entry name" value="Transposase_11"/>
</dbReference>
<reference evidence="7" key="4">
    <citation type="submission" date="2020-10" db="EMBL/GenBank/DDBJ databases">
        <authorList>
            <person name="Bassil N.M."/>
            <person name="Lloyd J.R."/>
        </authorList>
    </citation>
    <scope>NUCLEOTIDE SEQUENCE</scope>
    <source>
        <strain evidence="7">NB2006</strain>
    </source>
</reference>
<dbReference type="EMBL" id="CP063356">
    <property type="protein sequence ID" value="QOY36473.1"/>
    <property type="molecule type" value="Genomic_DNA"/>
</dbReference>
<dbReference type="RefSeq" id="WP_071315447.1">
    <property type="nucleotide sequence ID" value="NZ_CP063356.2"/>
</dbReference>
<dbReference type="EMBL" id="CP063356">
    <property type="protein sequence ID" value="QOY35036.1"/>
    <property type="molecule type" value="Genomic_DNA"/>
</dbReference>
<dbReference type="KEGG" id="aia:AWH56_026245"/>
<evidence type="ECO:0000313" key="11">
    <source>
        <dbReference type="EMBL" id="QOY36097.1"/>
    </source>
</evidence>
<gene>
    <name evidence="12" type="ORF">AWH56_001455</name>
    <name evidence="13" type="ORF">AWH56_001915</name>
    <name evidence="14" type="ORF">AWH56_006540</name>
    <name evidence="15" type="ORF">AWH56_009205</name>
    <name evidence="16" type="ORF">AWH56_010150</name>
    <name evidence="6" type="ORF">AWH56_01330</name>
    <name evidence="7" type="ORF">AWH56_015800</name>
    <name evidence="8" type="ORF">AWH56_020345</name>
    <name evidence="9" type="ORF">AWH56_020705</name>
    <name evidence="10" type="ORF">AWH56_021905</name>
    <name evidence="11" type="ORF">AWH56_026245</name>
    <name evidence="5" type="ORF">AWH56_09590</name>
    <name evidence="4" type="ORF">AWH56_09640</name>
    <name evidence="3" type="ORF">AWH56_21805</name>
</gene>
<evidence type="ECO:0000313" key="16">
    <source>
        <dbReference type="EMBL" id="QOY37889.1"/>
    </source>
</evidence>
<evidence type="ECO:0000313" key="3">
    <source>
        <dbReference type="EMBL" id="OIJ05931.1"/>
    </source>
</evidence>
<accession>A0A1S2L0Q3</accession>
<dbReference type="EMBL" id="CP063356">
    <property type="protein sequence ID" value="QOY34191.1"/>
    <property type="molecule type" value="Genomic_DNA"/>
</dbReference>
<dbReference type="KEGG" id="aia:AWH56_020705"/>
<evidence type="ECO:0000313" key="9">
    <source>
        <dbReference type="EMBL" id="QOY35097.1"/>
    </source>
</evidence>
<dbReference type="KEGG" id="aia:AWH56_020345"/>
<evidence type="ECO:0000259" key="1">
    <source>
        <dbReference type="Pfam" id="PF01609"/>
    </source>
</evidence>
<dbReference type="EMBL" id="CP063356">
    <property type="protein sequence ID" value="QOY35316.1"/>
    <property type="molecule type" value="Genomic_DNA"/>
</dbReference>
<dbReference type="EMBL" id="LQXD01000187">
    <property type="protein sequence ID" value="OIJ05931.1"/>
    <property type="molecule type" value="Genomic_DNA"/>
</dbReference>
<evidence type="ECO:0000313" key="12">
    <source>
        <dbReference type="EMBL" id="QOY36390.1"/>
    </source>
</evidence>
<feature type="domain" description="Transposase IS4-like" evidence="1">
    <location>
        <begin position="242"/>
        <end position="478"/>
    </location>
</feature>
<evidence type="ECO:0000313" key="14">
    <source>
        <dbReference type="EMBL" id="QOY37284.1"/>
    </source>
</evidence>
<dbReference type="GO" id="GO:0003677">
    <property type="term" value="F:DNA binding"/>
    <property type="evidence" value="ECO:0007669"/>
    <property type="project" value="InterPro"/>
</dbReference>
<dbReference type="GO" id="GO:0006313">
    <property type="term" value="P:DNA transposition"/>
    <property type="evidence" value="ECO:0007669"/>
    <property type="project" value="InterPro"/>
</dbReference>
<evidence type="ECO:0000313" key="10">
    <source>
        <dbReference type="EMBL" id="QOY35316.1"/>
    </source>
</evidence>
<dbReference type="KEGG" id="aia:AWH56_021905"/>
<dbReference type="EMBL" id="LQXD01000001">
    <property type="protein sequence ID" value="OIJ23540.1"/>
    <property type="molecule type" value="Genomic_DNA"/>
</dbReference>
<dbReference type="EMBL" id="CP063356">
    <property type="protein sequence ID" value="QOY36390.1"/>
    <property type="molecule type" value="Genomic_DNA"/>
</dbReference>
<dbReference type="InterPro" id="IPR047629">
    <property type="entry name" value="IS1182_transpos"/>
</dbReference>
<evidence type="ECO:0000259" key="2">
    <source>
        <dbReference type="Pfam" id="PF05598"/>
    </source>
</evidence>
<evidence type="ECO:0000313" key="8">
    <source>
        <dbReference type="EMBL" id="QOY35036.1"/>
    </source>
</evidence>
<dbReference type="KEGG" id="aia:AWH56_001455"/>
<evidence type="ECO:0000313" key="15">
    <source>
        <dbReference type="EMBL" id="QOY37738.1"/>
    </source>
</evidence>
<dbReference type="PANTHER" id="PTHR33408:SF2">
    <property type="entry name" value="TRANSPOSASE DDE DOMAIN-CONTAINING PROTEIN"/>
    <property type="match status" value="1"/>
</dbReference>
<organism evidence="3 17">
    <name type="scientific">Anaerobacillus isosaccharinicus</name>
    <dbReference type="NCBI Taxonomy" id="1532552"/>
    <lineage>
        <taxon>Bacteria</taxon>
        <taxon>Bacillati</taxon>
        <taxon>Bacillota</taxon>
        <taxon>Bacilli</taxon>
        <taxon>Bacillales</taxon>
        <taxon>Bacillaceae</taxon>
        <taxon>Anaerobacillus</taxon>
    </lineage>
</organism>
<feature type="domain" description="Transposase InsH N-terminal" evidence="2">
    <location>
        <begin position="17"/>
        <end position="110"/>
    </location>
</feature>
<dbReference type="AlphaFoldDB" id="A0A1S2L0Q3"/>
<dbReference type="EMBL" id="LQXD01000081">
    <property type="protein sequence ID" value="OIJ19184.1"/>
    <property type="molecule type" value="Genomic_DNA"/>
</dbReference>
<dbReference type="EMBL" id="CP063356">
    <property type="protein sequence ID" value="QOY37738.1"/>
    <property type="molecule type" value="Genomic_DNA"/>
</dbReference>
<keyword evidence="17" id="KW-1185">Reference proteome</keyword>
<proteinExistence type="predicted"/>
<dbReference type="GO" id="GO:0004803">
    <property type="term" value="F:transposase activity"/>
    <property type="evidence" value="ECO:0007669"/>
    <property type="project" value="InterPro"/>
</dbReference>
<evidence type="ECO:0000313" key="5">
    <source>
        <dbReference type="EMBL" id="OIJ19184.1"/>
    </source>
</evidence>
<evidence type="ECO:0000313" key="17">
    <source>
        <dbReference type="Proteomes" id="UP000180175"/>
    </source>
</evidence>
<dbReference type="EMBL" id="CP063356">
    <property type="protein sequence ID" value="QOY37889.1"/>
    <property type="molecule type" value="Genomic_DNA"/>
</dbReference>
<dbReference type="PANTHER" id="PTHR33408">
    <property type="entry name" value="TRANSPOSASE"/>
    <property type="match status" value="1"/>
</dbReference>
<reference evidence="3 17" key="1">
    <citation type="submission" date="2016-10" db="EMBL/GenBank/DDBJ databases">
        <title>Draft genome sequences of four alkaliphilic bacteria belonging to the Anaerobacillus genus.</title>
        <authorList>
            <person name="Bassil N.M."/>
            <person name="Lloyd J.R."/>
        </authorList>
    </citation>
    <scope>NUCLEOTIDE SEQUENCE [LARGE SCALE GENOMIC DNA]</scope>
    <source>
        <strain evidence="3 17">NB2006</strain>
    </source>
</reference>